<dbReference type="InterPro" id="IPR042099">
    <property type="entry name" value="ANL_N_sf"/>
</dbReference>
<dbReference type="SUPFAM" id="SSF52777">
    <property type="entry name" value="CoA-dependent acyltransferases"/>
    <property type="match status" value="1"/>
</dbReference>
<protein>
    <submittedName>
        <fullName evidence="5">Peptide synthetase</fullName>
    </submittedName>
</protein>
<keyword evidence="7" id="KW-1185">Reference proteome</keyword>
<dbReference type="FunFam" id="3.40.50.980:FF:000001">
    <property type="entry name" value="Non-ribosomal peptide synthetase"/>
    <property type="match status" value="1"/>
</dbReference>
<dbReference type="GO" id="GO:0072330">
    <property type="term" value="P:monocarboxylic acid biosynthetic process"/>
    <property type="evidence" value="ECO:0007669"/>
    <property type="project" value="UniProtKB-ARBA"/>
</dbReference>
<proteinExistence type="predicted"/>
<dbReference type="NCBIfam" id="TIGR04020">
    <property type="entry name" value="seco_metab_LLM"/>
    <property type="match status" value="1"/>
</dbReference>
<dbReference type="InterPro" id="IPR020845">
    <property type="entry name" value="AMP-binding_CS"/>
</dbReference>
<feature type="compositionally biased region" description="Basic and acidic residues" evidence="3">
    <location>
        <begin position="1505"/>
        <end position="1530"/>
    </location>
</feature>
<dbReference type="Gene3D" id="3.40.50.980">
    <property type="match status" value="2"/>
</dbReference>
<dbReference type="CDD" id="cd08700">
    <property type="entry name" value="FMT_C_OzmH_like"/>
    <property type="match status" value="1"/>
</dbReference>
<evidence type="ECO:0000256" key="3">
    <source>
        <dbReference type="SAM" id="MobiDB-lite"/>
    </source>
</evidence>
<evidence type="ECO:0000259" key="4">
    <source>
        <dbReference type="PROSITE" id="PS50075"/>
    </source>
</evidence>
<evidence type="ECO:0000313" key="6">
    <source>
        <dbReference type="EMBL" id="OAD41798.1"/>
    </source>
</evidence>
<dbReference type="Pfam" id="PF00501">
    <property type="entry name" value="AMP-binding"/>
    <property type="match status" value="2"/>
</dbReference>
<evidence type="ECO:0000256" key="1">
    <source>
        <dbReference type="ARBA" id="ARBA00022450"/>
    </source>
</evidence>
<dbReference type="GO" id="GO:0016705">
    <property type="term" value="F:oxidoreductase activity, acting on paired donors, with incorporation or reduction of molecular oxygen"/>
    <property type="evidence" value="ECO:0007669"/>
    <property type="project" value="InterPro"/>
</dbReference>
<keyword evidence="1" id="KW-0596">Phosphopantetheine</keyword>
<dbReference type="EMBL" id="LVWD01000013">
    <property type="protein sequence ID" value="OAD41798.1"/>
    <property type="molecule type" value="Genomic_DNA"/>
</dbReference>
<dbReference type="InterPro" id="IPR011251">
    <property type="entry name" value="Luciferase-like_dom"/>
</dbReference>
<dbReference type="GO" id="GO:0005737">
    <property type="term" value="C:cytoplasm"/>
    <property type="evidence" value="ECO:0007669"/>
    <property type="project" value="TreeGrafter"/>
</dbReference>
<dbReference type="InterPro" id="IPR036661">
    <property type="entry name" value="Luciferase-like_sf"/>
</dbReference>
<dbReference type="Gene3D" id="3.30.300.30">
    <property type="match status" value="1"/>
</dbReference>
<dbReference type="PANTHER" id="PTHR45527">
    <property type="entry name" value="NONRIBOSOMAL PEPTIDE SYNTHETASE"/>
    <property type="match status" value="1"/>
</dbReference>
<dbReference type="GO" id="GO:0043041">
    <property type="term" value="P:amino acid activation for nonribosomal peptide biosynthetic process"/>
    <property type="evidence" value="ECO:0007669"/>
    <property type="project" value="TreeGrafter"/>
</dbReference>
<dbReference type="Pfam" id="PF13193">
    <property type="entry name" value="AMP-binding_C"/>
    <property type="match status" value="1"/>
</dbReference>
<feature type="domain" description="Carrier" evidence="4">
    <location>
        <begin position="1432"/>
        <end position="1508"/>
    </location>
</feature>
<dbReference type="KEGG" id="hyl:LPB072_12225"/>
<dbReference type="Gene3D" id="1.10.1200.10">
    <property type="entry name" value="ACP-like"/>
    <property type="match status" value="1"/>
</dbReference>
<dbReference type="InterPro" id="IPR009081">
    <property type="entry name" value="PP-bd_ACP"/>
</dbReference>
<dbReference type="InterPro" id="IPR020806">
    <property type="entry name" value="PKS_PP-bd"/>
</dbReference>
<dbReference type="Pfam" id="PF02911">
    <property type="entry name" value="Formyl_trans_C"/>
    <property type="match status" value="1"/>
</dbReference>
<dbReference type="EMBL" id="CP017476">
    <property type="protein sequence ID" value="AOW13508.1"/>
    <property type="molecule type" value="Genomic_DNA"/>
</dbReference>
<evidence type="ECO:0000313" key="5">
    <source>
        <dbReference type="EMBL" id="AOW13508.1"/>
    </source>
</evidence>
<dbReference type="InterPro" id="IPR025110">
    <property type="entry name" value="AMP-bd_C"/>
</dbReference>
<dbReference type="SUPFAM" id="SSF50486">
    <property type="entry name" value="FMT C-terminal domain-like"/>
    <property type="match status" value="1"/>
</dbReference>
<dbReference type="InterPro" id="IPR005793">
    <property type="entry name" value="Formyl_trans_C"/>
</dbReference>
<dbReference type="InterPro" id="IPR024011">
    <property type="entry name" value="Biosynth_lucif-like_mOase_dom"/>
</dbReference>
<dbReference type="STRING" id="1763535.LPB072_12225"/>
<dbReference type="InterPro" id="IPR036736">
    <property type="entry name" value="ACP-like_sf"/>
</dbReference>
<dbReference type="GO" id="GO:0031177">
    <property type="term" value="F:phosphopantetheine binding"/>
    <property type="evidence" value="ECO:0007669"/>
    <property type="project" value="InterPro"/>
</dbReference>
<gene>
    <name evidence="5" type="ORF">LPB072_12225</name>
    <name evidence="6" type="ORF">LPB72_10850</name>
</gene>
<keyword evidence="2" id="KW-0597">Phosphoprotein</keyword>
<sequence>MSNFSCVVMGNESLLIQCAERLLQGGDRINAVITRNPDIRAWAVHQNLRVEAPGEDLSGRLDGITFDWLFSIANLSVIPQAVLDRATHGAINFHDGPLPRHAGLNAPVWAILEGEKRHGVTWHMIEGGIDEGDIVKQHVFEMAPGETALTLNTRCYEAAMDSFSELLVDLHGAGPQRKAQDLSQRSYHARLDRPVAAARIDFAQSAESIVALVLALDHSTYWNPLTCAKVDVGGRILLVSGAVAEPALGTGSPGQVLEATPAGLVVATASVPVRLTGLRDGIGQAVCPSTVTRPGELLPKLNADEAKTLTDALAHVVAGEQTWRRCLQTPLAIDLSTTSTATGSADKRQTALQAPAGLTGDRLLAAVAAGVARVSGKSAFDLAYQSAAAPHAPGYLSTWVPLRLEAPGELSFTAFVEHCTTALDTARRYPAFALDLVARDPAINGLAVPQVGISQGAGFIEGSAVTVLLAKNGGLSLWHDATRLPEEAATQLAQRLQGVLDALGNASALDTPLGLLPIMSAAEREQVLYGWNNTRCDYDRQACVHQFFEAQVQRTPQATAVVFEGTALTYAELNARANRVGHRLRDMGVKPGVLVGLYTQRSLDLLVGALAIQKAGGAYVPLDPAYPADRVALYIEDSGAPVIVAQSALVASLPAHQAQVLVIDKDTLINSLPDANIDSGVQPSDVAYMIYTSGSTGRPKGVMVEHRNVANFFRGMDDRIRHDPPGVWLAVTSLSFDISVLELFYTLARGFKLVLSNDENRALVSSGQTPVSAQKMDFSLYYWGNDDGAGPKKYELLLEGAKFADQHGFCAVWTPERHFHAFGGPYPNPSVTGAAVAAVTKNMGVRAGSCVGPLHHPARIAEEWAVIDNLTNGRAAVAIASGWQPDDFVLRPENTPPNNKKAMFETIEQLRQLWRGEAVAFPTATGEPFKVITQPRPVSKELPVWVTTAGNPETWKEAGAIGANVLTHLLGQTVEEVGGKIKIYHQALREAGHDPAKFTVTLMLHTYLAADREQARKTARGPMKDYLRSAAGLIKQYAWAFPAFKKPVGVSNPFELDLRSLDEEEMEAILDFAFLRYFEDSGLFGTVDDCLKRVEELKAIGVAEVACLIDYGIPVDQVMASLKPLAEVLRLTNQATAVAEDDFSIAAQIVRHGVTHLQCTPSMARMIAMSDEAKAALAGVQHLMIGGEALPGTLVAELGLVTKASIENMYGPTETTIWSSTETATAGEAVVNIGRPIANTQMYVLDDNQQPLPVGVPGELYIGGDGVTRGYWQRDDLTAERFPADPFVRPDDAAPGGARMYRTGDLARWRPDGRIDFLGRADFQVKIRGYRIELGEIEAVLESQPGVRQAVVVAREDNPGDVRLVAYLRLHPDVSTETLREAIASQLPEHMVPAHLVSIDEFPLTPNRKVDRKALPAPTQTTQRERTEIFVEPENEIEQTIAAIWSRILGVPQIGAKDSFFALGGHSLLAVQAHREIKQALNSTRLSITDIFRFPTLAALAAHLDDKPRDTPEAAAETTERAQMRTDAMSRRRAMRANK</sequence>
<dbReference type="SUPFAM" id="SSF53328">
    <property type="entry name" value="Formyltransferase"/>
    <property type="match status" value="1"/>
</dbReference>
<name>A0A163CF83_9BURK</name>
<dbReference type="InterPro" id="IPR036477">
    <property type="entry name" value="Formyl_transf_N_sf"/>
</dbReference>
<evidence type="ECO:0000313" key="8">
    <source>
        <dbReference type="Proteomes" id="UP000185680"/>
    </source>
</evidence>
<dbReference type="PROSITE" id="PS00455">
    <property type="entry name" value="AMP_BINDING"/>
    <property type="match status" value="1"/>
</dbReference>
<dbReference type="Gene3D" id="3.40.50.12780">
    <property type="entry name" value="N-terminal domain of ligase-like"/>
    <property type="match status" value="1"/>
</dbReference>
<dbReference type="Pfam" id="PF00550">
    <property type="entry name" value="PP-binding"/>
    <property type="match status" value="1"/>
</dbReference>
<organism evidence="5 8">
    <name type="scientific">Hydrogenophaga crassostreae</name>
    <dbReference type="NCBI Taxonomy" id="1763535"/>
    <lineage>
        <taxon>Bacteria</taxon>
        <taxon>Pseudomonadati</taxon>
        <taxon>Pseudomonadota</taxon>
        <taxon>Betaproteobacteria</taxon>
        <taxon>Burkholderiales</taxon>
        <taxon>Comamonadaceae</taxon>
        <taxon>Hydrogenophaga</taxon>
    </lineage>
</organism>
<dbReference type="OrthoDB" id="6297021at2"/>
<dbReference type="Pfam" id="PF00296">
    <property type="entry name" value="Bac_luciferase"/>
    <property type="match status" value="1"/>
</dbReference>
<dbReference type="InterPro" id="IPR011034">
    <property type="entry name" value="Formyl_transferase-like_C_sf"/>
</dbReference>
<dbReference type="FunFam" id="1.10.1200.10:FF:000016">
    <property type="entry name" value="Non-ribosomal peptide synthase"/>
    <property type="match status" value="1"/>
</dbReference>
<dbReference type="PANTHER" id="PTHR45527:SF1">
    <property type="entry name" value="FATTY ACID SYNTHASE"/>
    <property type="match status" value="1"/>
</dbReference>
<dbReference type="InterPro" id="IPR000873">
    <property type="entry name" value="AMP-dep_synth/lig_dom"/>
</dbReference>
<evidence type="ECO:0000313" key="7">
    <source>
        <dbReference type="Proteomes" id="UP000185657"/>
    </source>
</evidence>
<dbReference type="SUPFAM" id="SSF56801">
    <property type="entry name" value="Acetyl-CoA synthetase-like"/>
    <property type="match status" value="2"/>
</dbReference>
<reference evidence="6 7" key="1">
    <citation type="submission" date="2016-02" db="EMBL/GenBank/DDBJ databases">
        <title>Draft genome sequence of Hydrogenophaga sp. LPB0072.</title>
        <authorList>
            <person name="Shin S.-K."/>
            <person name="Yi H."/>
        </authorList>
    </citation>
    <scope>NUCLEOTIDE SEQUENCE [LARGE SCALE GENOMIC DNA]</scope>
    <source>
        <strain evidence="6 7">LPB0072</strain>
    </source>
</reference>
<dbReference type="Gene3D" id="3.30.559.30">
    <property type="entry name" value="Nonribosomal peptide synthetase, condensation domain"/>
    <property type="match status" value="1"/>
</dbReference>
<dbReference type="SUPFAM" id="SSF47336">
    <property type="entry name" value="ACP-like"/>
    <property type="match status" value="1"/>
</dbReference>
<dbReference type="FunFam" id="2.30.38.10:FF:000001">
    <property type="entry name" value="Non-ribosomal peptide synthetase PvdI"/>
    <property type="match status" value="1"/>
</dbReference>
<dbReference type="Proteomes" id="UP000185680">
    <property type="component" value="Chromosome"/>
</dbReference>
<dbReference type="InterPro" id="IPR002376">
    <property type="entry name" value="Formyl_transf_N"/>
</dbReference>
<dbReference type="CDD" id="cd05930">
    <property type="entry name" value="A_NRPS"/>
    <property type="match status" value="1"/>
</dbReference>
<dbReference type="SMART" id="SM00823">
    <property type="entry name" value="PKS_PP"/>
    <property type="match status" value="1"/>
</dbReference>
<dbReference type="GO" id="GO:0044550">
    <property type="term" value="P:secondary metabolite biosynthetic process"/>
    <property type="evidence" value="ECO:0007669"/>
    <property type="project" value="TreeGrafter"/>
</dbReference>
<evidence type="ECO:0000256" key="2">
    <source>
        <dbReference type="ARBA" id="ARBA00022553"/>
    </source>
</evidence>
<dbReference type="Proteomes" id="UP000185657">
    <property type="component" value="Unassembled WGS sequence"/>
</dbReference>
<dbReference type="Gene3D" id="3.20.20.30">
    <property type="entry name" value="Luciferase-like domain"/>
    <property type="match status" value="1"/>
</dbReference>
<dbReference type="PROSITE" id="PS50075">
    <property type="entry name" value="CARRIER"/>
    <property type="match status" value="1"/>
</dbReference>
<dbReference type="SUPFAM" id="SSF51679">
    <property type="entry name" value="Bacterial luciferase-like"/>
    <property type="match status" value="1"/>
</dbReference>
<feature type="region of interest" description="Disordered" evidence="3">
    <location>
        <begin position="1505"/>
        <end position="1539"/>
    </location>
</feature>
<dbReference type="FunFam" id="3.30.300.30:FF:000010">
    <property type="entry name" value="Enterobactin synthetase component F"/>
    <property type="match status" value="1"/>
</dbReference>
<dbReference type="CDD" id="cd08649">
    <property type="entry name" value="FMT_core_NRPS_like"/>
    <property type="match status" value="1"/>
</dbReference>
<accession>A0A163CF83</accession>
<dbReference type="RefSeq" id="WP_066090081.1">
    <property type="nucleotide sequence ID" value="NZ_CP017476.1"/>
</dbReference>
<reference evidence="5 8" key="2">
    <citation type="submission" date="2016-10" db="EMBL/GenBank/DDBJ databases">
        <title>Hydorgenophaga sp. LPB0072 isolated from gastropod.</title>
        <authorList>
            <person name="Kim E."/>
            <person name="Yi H."/>
        </authorList>
    </citation>
    <scope>NUCLEOTIDE SEQUENCE [LARGE SCALE GENOMIC DNA]</scope>
    <source>
        <strain evidence="5 8">LPB0072</strain>
    </source>
</reference>
<dbReference type="InterPro" id="IPR045851">
    <property type="entry name" value="AMP-bd_C_sf"/>
</dbReference>
<dbReference type="Pfam" id="PF00551">
    <property type="entry name" value="Formyl_trans_N"/>
    <property type="match status" value="1"/>
</dbReference>
<dbReference type="Gene3D" id="3.40.50.12230">
    <property type="match status" value="1"/>
</dbReference>